<accession>A0A7W2F7P7</accession>
<feature type="transmembrane region" description="Helical" evidence="1">
    <location>
        <begin position="303"/>
        <end position="324"/>
    </location>
</feature>
<sequence length="653" mass="71725">MTDPHTAFPANKPLFQYYAAMTWLLAFLACLYIGSSAIRVYQHRHELEQQIAQQLQNVALSSRRSLTLQIAQLTTTENLVIDTLNDHLPLDLASANRQQVAILQALLTREAAANDDIELLGVADRHGRVLFMSNNVTTVRAHDQIDVSMLRDDPVRASAITIYQGGPRSAWPSGFVVTRSVRGENGLPRAYVFALQSHEHFQRRLKEQEQAGFSLGRHSVVAIVQTPGNRLAFRYPMADAVIGAAIPPVAHQPFRDRPQLSYWISPYDHIKHLVYELPFANGAFLLRVEAAELDFLAPWYAELVFTGVSTLLLLMALALLLRLVRQGARQAAQLQFDKEQLDIGARAMTRLIATAPVALAHVRLDDGLLLRANPAFGHLFGAMPGEQLKVAESLFADPAGWRELCAGARLAGAAEGRSMEATLKVGDATRHALVAVAPLPSRRDEPRELLLSFTDTETQHAREQALATIAYTDPLTQLANRRAFFQQADAAFAIASRYQRPLALLMIDLDRFKRVNDSFGHAAGDAVLVRTANCLRHSVRHADLPARLGGEEFVVMLPETTLAEALETAERIRKTIADAPPAEFEGRAIPITASLGVAMMRSDSKGIEAILNEADMALYEAKETGRNKVRCVRMAATNMAAPGAPPQGSSCKS</sequence>
<keyword evidence="1" id="KW-1133">Transmembrane helix</keyword>
<dbReference type="Gene3D" id="3.30.450.20">
    <property type="entry name" value="PAS domain"/>
    <property type="match status" value="2"/>
</dbReference>
<dbReference type="RefSeq" id="WP_182152472.1">
    <property type="nucleotide sequence ID" value="NZ_JACEZU010000002.1"/>
</dbReference>
<keyword evidence="1" id="KW-0472">Membrane</keyword>
<feature type="transmembrane region" description="Helical" evidence="1">
    <location>
        <begin position="15"/>
        <end position="34"/>
    </location>
</feature>
<dbReference type="SMART" id="SM00267">
    <property type="entry name" value="GGDEF"/>
    <property type="match status" value="1"/>
</dbReference>
<dbReference type="AlphaFoldDB" id="A0A7W2F7P7"/>
<name>A0A7W2F7P7_9BURK</name>
<dbReference type="Proteomes" id="UP000573499">
    <property type="component" value="Unassembled WGS sequence"/>
</dbReference>
<dbReference type="GO" id="GO:0003824">
    <property type="term" value="F:catalytic activity"/>
    <property type="evidence" value="ECO:0007669"/>
    <property type="project" value="UniProtKB-ARBA"/>
</dbReference>
<dbReference type="PROSITE" id="PS50887">
    <property type="entry name" value="GGDEF"/>
    <property type="match status" value="1"/>
</dbReference>
<protein>
    <submittedName>
        <fullName evidence="3">GGDEF domain-containing protein</fullName>
    </submittedName>
</protein>
<comment type="caution">
    <text evidence="3">The sequence shown here is derived from an EMBL/GenBank/DDBJ whole genome shotgun (WGS) entry which is preliminary data.</text>
</comment>
<dbReference type="InterPro" id="IPR000160">
    <property type="entry name" value="GGDEF_dom"/>
</dbReference>
<dbReference type="Gene3D" id="3.30.70.270">
    <property type="match status" value="1"/>
</dbReference>
<dbReference type="FunFam" id="3.30.70.270:FF:000001">
    <property type="entry name" value="Diguanylate cyclase domain protein"/>
    <property type="match status" value="1"/>
</dbReference>
<evidence type="ECO:0000313" key="3">
    <source>
        <dbReference type="EMBL" id="MBA5686652.1"/>
    </source>
</evidence>
<dbReference type="NCBIfam" id="TIGR00254">
    <property type="entry name" value="GGDEF"/>
    <property type="match status" value="1"/>
</dbReference>
<dbReference type="SUPFAM" id="SSF55073">
    <property type="entry name" value="Nucleotide cyclase"/>
    <property type="match status" value="1"/>
</dbReference>
<organism evidence="3 4">
    <name type="scientific">Rugamonas apoptosis</name>
    <dbReference type="NCBI Taxonomy" id="2758570"/>
    <lineage>
        <taxon>Bacteria</taxon>
        <taxon>Pseudomonadati</taxon>
        <taxon>Pseudomonadota</taxon>
        <taxon>Betaproteobacteria</taxon>
        <taxon>Burkholderiales</taxon>
        <taxon>Oxalobacteraceae</taxon>
        <taxon>Telluria group</taxon>
        <taxon>Rugamonas</taxon>
    </lineage>
</organism>
<keyword evidence="1" id="KW-0812">Transmembrane</keyword>
<dbReference type="InterPro" id="IPR043128">
    <property type="entry name" value="Rev_trsase/Diguanyl_cyclase"/>
</dbReference>
<dbReference type="InterPro" id="IPR000014">
    <property type="entry name" value="PAS"/>
</dbReference>
<keyword evidence="4" id="KW-1185">Reference proteome</keyword>
<evidence type="ECO:0000313" key="4">
    <source>
        <dbReference type="Proteomes" id="UP000573499"/>
    </source>
</evidence>
<dbReference type="Pfam" id="PF00990">
    <property type="entry name" value="GGDEF"/>
    <property type="match status" value="1"/>
</dbReference>
<dbReference type="InterPro" id="IPR052163">
    <property type="entry name" value="DGC-Regulatory_Protein"/>
</dbReference>
<proteinExistence type="predicted"/>
<dbReference type="CDD" id="cd01949">
    <property type="entry name" value="GGDEF"/>
    <property type="match status" value="1"/>
</dbReference>
<dbReference type="Pfam" id="PF13188">
    <property type="entry name" value="PAS_8"/>
    <property type="match status" value="1"/>
</dbReference>
<evidence type="ECO:0000259" key="2">
    <source>
        <dbReference type="PROSITE" id="PS50887"/>
    </source>
</evidence>
<dbReference type="PANTHER" id="PTHR46663">
    <property type="entry name" value="DIGUANYLATE CYCLASE DGCT-RELATED"/>
    <property type="match status" value="1"/>
</dbReference>
<dbReference type="InterPro" id="IPR029787">
    <property type="entry name" value="Nucleotide_cyclase"/>
</dbReference>
<dbReference type="EMBL" id="JACEZU010000002">
    <property type="protein sequence ID" value="MBA5686652.1"/>
    <property type="molecule type" value="Genomic_DNA"/>
</dbReference>
<gene>
    <name evidence="3" type="ORF">H3H39_06240</name>
</gene>
<dbReference type="PANTHER" id="PTHR46663:SF2">
    <property type="entry name" value="GGDEF DOMAIN-CONTAINING PROTEIN"/>
    <property type="match status" value="1"/>
</dbReference>
<reference evidence="3 4" key="1">
    <citation type="submission" date="2020-07" db="EMBL/GenBank/DDBJ databases">
        <title>Novel species isolated from subtropical streams in China.</title>
        <authorList>
            <person name="Lu H."/>
        </authorList>
    </citation>
    <scope>NUCLEOTIDE SEQUENCE [LARGE SCALE GENOMIC DNA]</scope>
    <source>
        <strain evidence="3 4">LX47W</strain>
    </source>
</reference>
<feature type="domain" description="GGDEF" evidence="2">
    <location>
        <begin position="500"/>
        <end position="634"/>
    </location>
</feature>
<evidence type="ECO:0000256" key="1">
    <source>
        <dbReference type="SAM" id="Phobius"/>
    </source>
</evidence>